<dbReference type="OrthoDB" id="9806430at2"/>
<keyword evidence="3" id="KW-0822">Tryptophan biosynthesis</keyword>
<name>A0A1T5AY02_9BACT</name>
<proteinExistence type="inferred from homology"/>
<dbReference type="EMBL" id="FUYV01000001">
    <property type="protein sequence ID" value="SKB39640.1"/>
    <property type="molecule type" value="Genomic_DNA"/>
</dbReference>
<dbReference type="Pfam" id="PF00591">
    <property type="entry name" value="Glycos_transf_3"/>
    <property type="match status" value="1"/>
</dbReference>
<feature type="binding site" evidence="3">
    <location>
        <begin position="83"/>
        <end position="84"/>
    </location>
    <ligand>
        <name>5-phospho-alpha-D-ribose 1-diphosphate</name>
        <dbReference type="ChEBI" id="CHEBI:58017"/>
    </ligand>
</feature>
<dbReference type="InterPro" id="IPR005940">
    <property type="entry name" value="Anthranilate_Pribosyl_Tfrase"/>
</dbReference>
<evidence type="ECO:0000256" key="3">
    <source>
        <dbReference type="HAMAP-Rule" id="MF_00211"/>
    </source>
</evidence>
<dbReference type="GO" id="GO:0000287">
    <property type="term" value="F:magnesium ion binding"/>
    <property type="evidence" value="ECO:0007669"/>
    <property type="project" value="UniProtKB-UniRule"/>
</dbReference>
<dbReference type="InterPro" id="IPR036320">
    <property type="entry name" value="Glycosyl_Trfase_fam3_N_dom_sf"/>
</dbReference>
<dbReference type="EC" id="2.4.2.18" evidence="3"/>
<dbReference type="PANTHER" id="PTHR43285:SF2">
    <property type="entry name" value="ANTHRANILATE PHOSPHORIBOSYLTRANSFERASE"/>
    <property type="match status" value="1"/>
</dbReference>
<organism evidence="6 7">
    <name type="scientific">Alkalitalea saponilacus</name>
    <dbReference type="NCBI Taxonomy" id="889453"/>
    <lineage>
        <taxon>Bacteria</taxon>
        <taxon>Pseudomonadati</taxon>
        <taxon>Bacteroidota</taxon>
        <taxon>Bacteroidia</taxon>
        <taxon>Marinilabiliales</taxon>
        <taxon>Marinilabiliaceae</taxon>
        <taxon>Alkalitalea</taxon>
    </lineage>
</organism>
<evidence type="ECO:0000259" key="5">
    <source>
        <dbReference type="Pfam" id="PF02885"/>
    </source>
</evidence>
<keyword evidence="3" id="KW-0057">Aromatic amino acid biosynthesis</keyword>
<feature type="binding site" evidence="3">
    <location>
        <begin position="90"/>
        <end position="93"/>
    </location>
    <ligand>
        <name>5-phospho-alpha-D-ribose 1-diphosphate</name>
        <dbReference type="ChEBI" id="CHEBI:58017"/>
    </ligand>
</feature>
<dbReference type="SUPFAM" id="SSF47648">
    <property type="entry name" value="Nucleoside phosphorylase/phosphoribosyltransferase N-terminal domain"/>
    <property type="match status" value="1"/>
</dbReference>
<dbReference type="InterPro" id="IPR017459">
    <property type="entry name" value="Glycosyl_Trfase_fam3_N_dom"/>
</dbReference>
<feature type="binding site" evidence="3">
    <location>
        <position position="92"/>
    </location>
    <ligand>
        <name>Mg(2+)</name>
        <dbReference type="ChEBI" id="CHEBI:18420"/>
        <label>1</label>
    </ligand>
</feature>
<dbReference type="GO" id="GO:0000162">
    <property type="term" value="P:L-tryptophan biosynthetic process"/>
    <property type="evidence" value="ECO:0007669"/>
    <property type="project" value="UniProtKB-UniRule"/>
</dbReference>
<sequence>MLQPTLKTLFDYQTLSREEARQILVNIAGEVYSKSEVVAFLSVFMMRPVTVEELSGFRDALLELRLPIDLSDFDTIDLCGTGGDGKNTFNISTLASFVTAGAGVKVAKHGNYGVSSGCGSSNMLEYLGYKFTTDNDLLKRQLDEAGICFLHAPLFHPAMKAVAPIRRELGIKTFFNMLGPMVNPSNPGSQLVGVFDLELARIYQYIYQQGDKRFAIIHSIDGYDEVSLTAPFKVITQSGERLMTHADLNMKPNTPESISGGHEVDEAAKIFTKVLSGKGTEPQNNVVIANAGLAINCIQPEKSLDDCLDMARESLLSGSAEKVLKKLLEIN</sequence>
<comment type="catalytic activity">
    <reaction evidence="3">
        <text>N-(5-phospho-beta-D-ribosyl)anthranilate + diphosphate = 5-phospho-alpha-D-ribose 1-diphosphate + anthranilate</text>
        <dbReference type="Rhea" id="RHEA:11768"/>
        <dbReference type="ChEBI" id="CHEBI:16567"/>
        <dbReference type="ChEBI" id="CHEBI:18277"/>
        <dbReference type="ChEBI" id="CHEBI:33019"/>
        <dbReference type="ChEBI" id="CHEBI:58017"/>
        <dbReference type="EC" id="2.4.2.18"/>
    </reaction>
</comment>
<dbReference type="Gene3D" id="1.20.970.10">
    <property type="entry name" value="Transferase, Pyrimidine Nucleoside Phosphorylase, Chain C"/>
    <property type="match status" value="1"/>
</dbReference>
<dbReference type="PANTHER" id="PTHR43285">
    <property type="entry name" value="ANTHRANILATE PHOSPHORIBOSYLTRANSFERASE"/>
    <property type="match status" value="1"/>
</dbReference>
<feature type="binding site" evidence="3">
    <location>
        <position position="120"/>
    </location>
    <ligand>
        <name>5-phospho-alpha-D-ribose 1-diphosphate</name>
        <dbReference type="ChEBI" id="CHEBI:58017"/>
    </ligand>
</feature>
<dbReference type="HAMAP" id="MF_00211">
    <property type="entry name" value="TrpD"/>
    <property type="match status" value="1"/>
</dbReference>
<feature type="binding site" evidence="3">
    <location>
        <position position="225"/>
    </location>
    <ligand>
        <name>Mg(2+)</name>
        <dbReference type="ChEBI" id="CHEBI:18420"/>
        <label>1</label>
    </ligand>
</feature>
<keyword evidence="1 3" id="KW-0328">Glycosyltransferase</keyword>
<comment type="pathway">
    <text evidence="3">Amino-acid biosynthesis; L-tryptophan biosynthesis; L-tryptophan from chorismate: step 2/5.</text>
</comment>
<comment type="similarity">
    <text evidence="3">Belongs to the anthranilate phosphoribosyltransferase family.</text>
</comment>
<feature type="binding site" evidence="3">
    <location>
        <position position="80"/>
    </location>
    <ligand>
        <name>5-phospho-alpha-D-ribose 1-diphosphate</name>
        <dbReference type="ChEBI" id="CHEBI:58017"/>
    </ligand>
</feature>
<feature type="binding site" evidence="3">
    <location>
        <position position="88"/>
    </location>
    <ligand>
        <name>5-phospho-alpha-D-ribose 1-diphosphate</name>
        <dbReference type="ChEBI" id="CHEBI:58017"/>
    </ligand>
</feature>
<comment type="caution">
    <text evidence="3">Lacks conserved residue(s) required for the propagation of feature annotation.</text>
</comment>
<gene>
    <name evidence="3" type="primary">trpD</name>
    <name evidence="6" type="ORF">SAMN03080601_00416</name>
</gene>
<dbReference type="InterPro" id="IPR035902">
    <property type="entry name" value="Nuc_phospho_transferase"/>
</dbReference>
<dbReference type="GO" id="GO:0005829">
    <property type="term" value="C:cytosol"/>
    <property type="evidence" value="ECO:0007669"/>
    <property type="project" value="TreeGrafter"/>
</dbReference>
<feature type="binding site" evidence="3">
    <location>
        <position position="111"/>
    </location>
    <ligand>
        <name>anthranilate</name>
        <dbReference type="ChEBI" id="CHEBI:16567"/>
        <label>1</label>
    </ligand>
</feature>
<dbReference type="NCBIfam" id="TIGR01245">
    <property type="entry name" value="trpD"/>
    <property type="match status" value="1"/>
</dbReference>
<feature type="binding site" evidence="3">
    <location>
        <position position="224"/>
    </location>
    <ligand>
        <name>Mg(2+)</name>
        <dbReference type="ChEBI" id="CHEBI:18420"/>
        <label>2</label>
    </ligand>
</feature>
<dbReference type="Pfam" id="PF02885">
    <property type="entry name" value="Glycos_trans_3N"/>
    <property type="match status" value="1"/>
</dbReference>
<accession>A0A1T5AY02</accession>
<keyword evidence="7" id="KW-1185">Reference proteome</keyword>
<evidence type="ECO:0000313" key="7">
    <source>
        <dbReference type="Proteomes" id="UP000191055"/>
    </source>
</evidence>
<keyword evidence="3" id="KW-0479">Metal-binding</keyword>
<dbReference type="RefSeq" id="WP_079556185.1">
    <property type="nucleotide sequence ID" value="NZ_CP021904.1"/>
</dbReference>
<dbReference type="AlphaFoldDB" id="A0A1T5AY02"/>
<dbReference type="STRING" id="889453.SAMN03080601_00416"/>
<evidence type="ECO:0000256" key="1">
    <source>
        <dbReference type="ARBA" id="ARBA00022676"/>
    </source>
</evidence>
<protein>
    <recommendedName>
        <fullName evidence="3">Anthranilate phosphoribosyltransferase</fullName>
        <ecNumber evidence="3">2.4.2.18</ecNumber>
    </recommendedName>
</protein>
<dbReference type="InterPro" id="IPR000312">
    <property type="entry name" value="Glycosyl_Trfase_fam3"/>
</dbReference>
<evidence type="ECO:0000259" key="4">
    <source>
        <dbReference type="Pfam" id="PF00591"/>
    </source>
</evidence>
<comment type="function">
    <text evidence="3">Catalyzes the transfer of the phosphoribosyl group of 5-phosphorylribose-1-pyrophosphate (PRPP) to anthranilate to yield N-(5'-phosphoribosyl)-anthranilate (PRA).</text>
</comment>
<comment type="subunit">
    <text evidence="3">Homodimer.</text>
</comment>
<feature type="domain" description="Glycosyl transferase family 3 N-terminal" evidence="5">
    <location>
        <begin position="4"/>
        <end position="63"/>
    </location>
</feature>
<dbReference type="GO" id="GO:0004048">
    <property type="term" value="F:anthranilate phosphoribosyltransferase activity"/>
    <property type="evidence" value="ECO:0007669"/>
    <property type="project" value="UniProtKB-UniRule"/>
</dbReference>
<evidence type="ECO:0000256" key="2">
    <source>
        <dbReference type="ARBA" id="ARBA00022679"/>
    </source>
</evidence>
<dbReference type="UniPathway" id="UPA00035">
    <property type="reaction ID" value="UER00041"/>
</dbReference>
<evidence type="ECO:0000313" key="6">
    <source>
        <dbReference type="EMBL" id="SKB39640.1"/>
    </source>
</evidence>
<dbReference type="SUPFAM" id="SSF52418">
    <property type="entry name" value="Nucleoside phosphorylase/phosphoribosyltransferase catalytic domain"/>
    <property type="match status" value="1"/>
</dbReference>
<comment type="cofactor">
    <cofactor evidence="3">
        <name>Mg(2+)</name>
        <dbReference type="ChEBI" id="CHEBI:18420"/>
    </cofactor>
    <text evidence="3">Binds 2 magnesium ions per monomer.</text>
</comment>
<feature type="binding site" evidence="3">
    <location>
        <position position="166"/>
    </location>
    <ligand>
        <name>anthranilate</name>
        <dbReference type="ChEBI" id="CHEBI:16567"/>
        <label>2</label>
    </ligand>
</feature>
<reference evidence="6 7" key="1">
    <citation type="submission" date="2017-02" db="EMBL/GenBank/DDBJ databases">
        <authorList>
            <person name="Peterson S.W."/>
        </authorList>
    </citation>
    <scope>NUCLEOTIDE SEQUENCE [LARGE SCALE GENOMIC DNA]</scope>
    <source>
        <strain evidence="6 7">DSM 24412</strain>
    </source>
</reference>
<feature type="binding site" evidence="3">
    <location>
        <position position="225"/>
    </location>
    <ligand>
        <name>Mg(2+)</name>
        <dbReference type="ChEBI" id="CHEBI:18420"/>
        <label>2</label>
    </ligand>
</feature>
<keyword evidence="3" id="KW-0028">Amino-acid biosynthesis</keyword>
<feature type="binding site" evidence="3">
    <location>
        <position position="80"/>
    </location>
    <ligand>
        <name>anthranilate</name>
        <dbReference type="ChEBI" id="CHEBI:16567"/>
        <label>1</label>
    </ligand>
</feature>
<dbReference type="KEGG" id="asx:CDL62_05120"/>
<keyword evidence="2 3" id="KW-0808">Transferase</keyword>
<feature type="binding site" evidence="3">
    <location>
        <begin position="108"/>
        <end position="116"/>
    </location>
    <ligand>
        <name>5-phospho-alpha-D-ribose 1-diphosphate</name>
        <dbReference type="ChEBI" id="CHEBI:58017"/>
    </ligand>
</feature>
<dbReference type="Proteomes" id="UP000191055">
    <property type="component" value="Unassembled WGS sequence"/>
</dbReference>
<dbReference type="Gene3D" id="3.40.1030.10">
    <property type="entry name" value="Nucleoside phosphorylase/phosphoribosyltransferase catalytic domain"/>
    <property type="match status" value="1"/>
</dbReference>
<feature type="domain" description="Glycosyl transferase family 3" evidence="4">
    <location>
        <begin position="74"/>
        <end position="320"/>
    </location>
</feature>
<keyword evidence="3" id="KW-0460">Magnesium</keyword>